<dbReference type="GO" id="GO:0005829">
    <property type="term" value="C:cytosol"/>
    <property type="evidence" value="ECO:0007669"/>
    <property type="project" value="TreeGrafter"/>
</dbReference>
<evidence type="ECO:0000313" key="4">
    <source>
        <dbReference type="EMBL" id="RIX35310.1"/>
    </source>
</evidence>
<dbReference type="GO" id="GO:0016799">
    <property type="term" value="F:hydrolase activity, hydrolyzing N-glycosyl compounds"/>
    <property type="evidence" value="ECO:0007669"/>
    <property type="project" value="TreeGrafter"/>
</dbReference>
<dbReference type="InterPro" id="IPR000086">
    <property type="entry name" value="NUDIX_hydrolase_dom"/>
</dbReference>
<dbReference type="RefSeq" id="WP_119664644.1">
    <property type="nucleotide sequence ID" value="NZ_CP083647.1"/>
</dbReference>
<dbReference type="Pfam" id="PF03641">
    <property type="entry name" value="Lysine_decarbox"/>
    <property type="match status" value="1"/>
</dbReference>
<name>A0A418Q7M5_9CORY</name>
<dbReference type="SUPFAM" id="SSF102405">
    <property type="entry name" value="MCP/YpsA-like"/>
    <property type="match status" value="1"/>
</dbReference>
<feature type="domain" description="Nudix hydrolase" evidence="3">
    <location>
        <begin position="4"/>
        <end position="134"/>
    </location>
</feature>
<evidence type="ECO:0000256" key="2">
    <source>
        <dbReference type="ARBA" id="ARBA00022801"/>
    </source>
</evidence>
<dbReference type="STRING" id="1451189.CFAL_04635"/>
<dbReference type="Gene3D" id="3.40.50.450">
    <property type="match status" value="1"/>
</dbReference>
<dbReference type="InterPro" id="IPR020084">
    <property type="entry name" value="NUDIX_hydrolase_CS"/>
</dbReference>
<dbReference type="Gene3D" id="3.90.79.10">
    <property type="entry name" value="Nucleoside Triphosphate Pyrophosphohydrolase"/>
    <property type="match status" value="1"/>
</dbReference>
<comment type="caution">
    <text evidence="4">The sequence shown here is derived from an EMBL/GenBank/DDBJ whole genome shotgun (WGS) entry which is preliminary data.</text>
</comment>
<dbReference type="AlphaFoldDB" id="A0A418Q7M5"/>
<dbReference type="EMBL" id="QXJK01000004">
    <property type="protein sequence ID" value="RIX35310.1"/>
    <property type="molecule type" value="Genomic_DNA"/>
</dbReference>
<comment type="similarity">
    <text evidence="1">Belongs to the LOG family.</text>
</comment>
<dbReference type="NCBIfam" id="TIGR00730">
    <property type="entry name" value="Rossman fold protein, TIGR00730 family"/>
    <property type="match status" value="1"/>
</dbReference>
<keyword evidence="2" id="KW-0378">Hydrolase</keyword>
<dbReference type="PANTHER" id="PTHR31223">
    <property type="entry name" value="LOG FAMILY PROTEIN YJL055W"/>
    <property type="match status" value="1"/>
</dbReference>
<dbReference type="PROSITE" id="PS00893">
    <property type="entry name" value="NUDIX_BOX"/>
    <property type="match status" value="1"/>
</dbReference>
<dbReference type="GO" id="GO:0009691">
    <property type="term" value="P:cytokinin biosynthetic process"/>
    <property type="evidence" value="ECO:0007669"/>
    <property type="project" value="InterPro"/>
</dbReference>
<evidence type="ECO:0000256" key="1">
    <source>
        <dbReference type="ARBA" id="ARBA00006763"/>
    </source>
</evidence>
<dbReference type="Proteomes" id="UP000285278">
    <property type="component" value="Unassembled WGS sequence"/>
</dbReference>
<dbReference type="InterPro" id="IPR015797">
    <property type="entry name" value="NUDIX_hydrolase-like_dom_sf"/>
</dbReference>
<dbReference type="PANTHER" id="PTHR31223:SF70">
    <property type="entry name" value="LOG FAMILY PROTEIN YJL055W"/>
    <property type="match status" value="1"/>
</dbReference>
<evidence type="ECO:0000259" key="3">
    <source>
        <dbReference type="PROSITE" id="PS51462"/>
    </source>
</evidence>
<dbReference type="PROSITE" id="PS51462">
    <property type="entry name" value="NUDIX"/>
    <property type="match status" value="1"/>
</dbReference>
<dbReference type="CDD" id="cd04690">
    <property type="entry name" value="NUDIX_Hydrolase"/>
    <property type="match status" value="1"/>
</dbReference>
<protein>
    <submittedName>
        <fullName evidence="4">TIGR00730 family Rossman fold protein</fullName>
    </submittedName>
</protein>
<accession>A0A418Q7M5</accession>
<dbReference type="SUPFAM" id="SSF55811">
    <property type="entry name" value="Nudix"/>
    <property type="match status" value="1"/>
</dbReference>
<dbReference type="InterPro" id="IPR005269">
    <property type="entry name" value="LOG"/>
</dbReference>
<dbReference type="OrthoDB" id="9801098at2"/>
<organism evidence="4 5">
    <name type="scientific">Corynebacterium falsenii</name>
    <dbReference type="NCBI Taxonomy" id="108486"/>
    <lineage>
        <taxon>Bacteria</taxon>
        <taxon>Bacillati</taxon>
        <taxon>Actinomycetota</taxon>
        <taxon>Actinomycetes</taxon>
        <taxon>Mycobacteriales</taxon>
        <taxon>Corynebacteriaceae</taxon>
        <taxon>Corynebacterium</taxon>
    </lineage>
</organism>
<sequence>MSTPIIRVSAVVLRDPHGRVLTVRKKGTSTFMFPGGKPEAGESAADAAVREVREEVGLPLSTDDLIELGTFTTAAANEAHHRVEAVVFAAPLTGAPQAAAEIAELAWVDPRHLGSDHSGDLPGGLPGDLSGNRSLAPLLTDAVLPALAHHPVRFLAVFMGARLGVAPANLRLAQELGTLMASNNTRLIYGGGKVGLMGAVADAVIEAGGHATGVIPQHLVDREVAHPGLTTLEIVPTLNARKQRMSELADGFVCLPGGAGTLDEFFDAWTGQQLGEHTKPIALLGREFWAPTLAMLDHMVTQGYIRSEDRDSLIVADTAEELFTEFAAWQPPLPKWA</sequence>
<dbReference type="InterPro" id="IPR031100">
    <property type="entry name" value="LOG_fam"/>
</dbReference>
<keyword evidence="5" id="KW-1185">Reference proteome</keyword>
<reference evidence="4 5" key="1">
    <citation type="submission" date="2018-09" db="EMBL/GenBank/DDBJ databases">
        <title>Optimization and identification of Corynebacterium falsenii FN1-14 from fish paste.</title>
        <authorList>
            <person name="Daroonpunt R."/>
            <person name="Tanasupawat S."/>
        </authorList>
    </citation>
    <scope>NUCLEOTIDE SEQUENCE [LARGE SCALE GENOMIC DNA]</scope>
    <source>
        <strain evidence="4 5">FN1-14</strain>
    </source>
</reference>
<dbReference type="Pfam" id="PF00293">
    <property type="entry name" value="NUDIX"/>
    <property type="match status" value="1"/>
</dbReference>
<evidence type="ECO:0000313" key="5">
    <source>
        <dbReference type="Proteomes" id="UP000285278"/>
    </source>
</evidence>
<gene>
    <name evidence="4" type="ORF">D3M95_05475</name>
</gene>
<proteinExistence type="inferred from homology"/>